<sequence>MTISATRARSPPPRRRFRPVPIVRGRRRADANAKP</sequence>
<feature type="region of interest" description="Disordered" evidence="1">
    <location>
        <begin position="1"/>
        <end position="35"/>
    </location>
</feature>
<proteinExistence type="predicted"/>
<reference evidence="2" key="2">
    <citation type="journal article" date="2015" name="Data Brief">
        <title>Shoot transcriptome of the giant reed, Arundo donax.</title>
        <authorList>
            <person name="Barrero R.A."/>
            <person name="Guerrero F.D."/>
            <person name="Moolhuijzen P."/>
            <person name="Goolsby J.A."/>
            <person name="Tidwell J."/>
            <person name="Bellgard S.E."/>
            <person name="Bellgard M.I."/>
        </authorList>
    </citation>
    <scope>NUCLEOTIDE SEQUENCE</scope>
    <source>
        <tissue evidence="2">Shoot tissue taken approximately 20 cm above the soil surface</tissue>
    </source>
</reference>
<dbReference type="EMBL" id="GBRH01254729">
    <property type="protein sequence ID" value="JAD43166.1"/>
    <property type="molecule type" value="Transcribed_RNA"/>
</dbReference>
<name>A0A0A8ZWF8_ARUDO</name>
<evidence type="ECO:0000256" key="1">
    <source>
        <dbReference type="SAM" id="MobiDB-lite"/>
    </source>
</evidence>
<dbReference type="AlphaFoldDB" id="A0A0A8ZWF8"/>
<protein>
    <submittedName>
        <fullName evidence="2">Uncharacterized protein</fullName>
    </submittedName>
</protein>
<reference evidence="2" key="1">
    <citation type="submission" date="2014-09" db="EMBL/GenBank/DDBJ databases">
        <authorList>
            <person name="Magalhaes I.L.F."/>
            <person name="Oliveira U."/>
            <person name="Santos F.R."/>
            <person name="Vidigal T.H.D.A."/>
            <person name="Brescovit A.D."/>
            <person name="Santos A.J."/>
        </authorList>
    </citation>
    <scope>NUCLEOTIDE SEQUENCE</scope>
    <source>
        <tissue evidence="2">Shoot tissue taken approximately 20 cm above the soil surface</tissue>
    </source>
</reference>
<organism evidence="2">
    <name type="scientific">Arundo donax</name>
    <name type="common">Giant reed</name>
    <name type="synonym">Donax arundinaceus</name>
    <dbReference type="NCBI Taxonomy" id="35708"/>
    <lineage>
        <taxon>Eukaryota</taxon>
        <taxon>Viridiplantae</taxon>
        <taxon>Streptophyta</taxon>
        <taxon>Embryophyta</taxon>
        <taxon>Tracheophyta</taxon>
        <taxon>Spermatophyta</taxon>
        <taxon>Magnoliopsida</taxon>
        <taxon>Liliopsida</taxon>
        <taxon>Poales</taxon>
        <taxon>Poaceae</taxon>
        <taxon>PACMAD clade</taxon>
        <taxon>Arundinoideae</taxon>
        <taxon>Arundineae</taxon>
        <taxon>Arundo</taxon>
    </lineage>
</organism>
<accession>A0A0A8ZWF8</accession>
<evidence type="ECO:0000313" key="2">
    <source>
        <dbReference type="EMBL" id="JAD43166.1"/>
    </source>
</evidence>